<accession>A0A9D4QV39</accession>
<protein>
    <submittedName>
        <fullName evidence="1">Uncharacterized protein</fullName>
    </submittedName>
</protein>
<reference evidence="1" key="1">
    <citation type="journal article" date="2019" name="bioRxiv">
        <title>The Genome of the Zebra Mussel, Dreissena polymorpha: A Resource for Invasive Species Research.</title>
        <authorList>
            <person name="McCartney M.A."/>
            <person name="Auch B."/>
            <person name="Kono T."/>
            <person name="Mallez S."/>
            <person name="Zhang Y."/>
            <person name="Obille A."/>
            <person name="Becker A."/>
            <person name="Abrahante J.E."/>
            <person name="Garbe J."/>
            <person name="Badalamenti J.P."/>
            <person name="Herman A."/>
            <person name="Mangelson H."/>
            <person name="Liachko I."/>
            <person name="Sullivan S."/>
            <person name="Sone E.D."/>
            <person name="Koren S."/>
            <person name="Silverstein K.A.T."/>
            <person name="Beckman K.B."/>
            <person name="Gohl D.M."/>
        </authorList>
    </citation>
    <scope>NUCLEOTIDE SEQUENCE</scope>
    <source>
        <strain evidence="1">Duluth1</strain>
        <tissue evidence="1">Whole animal</tissue>
    </source>
</reference>
<gene>
    <name evidence="1" type="ORF">DPMN_116829</name>
</gene>
<evidence type="ECO:0000313" key="2">
    <source>
        <dbReference type="Proteomes" id="UP000828390"/>
    </source>
</evidence>
<comment type="caution">
    <text evidence="1">The sequence shown here is derived from an EMBL/GenBank/DDBJ whole genome shotgun (WGS) entry which is preliminary data.</text>
</comment>
<keyword evidence="2" id="KW-1185">Reference proteome</keyword>
<dbReference type="AlphaFoldDB" id="A0A9D4QV39"/>
<sequence>MSRKLLRILYMELKTNEYVRNMTATVVGQRSTRAPTCDRQTKKAGLVCTCHQAQLSVQ</sequence>
<proteinExistence type="predicted"/>
<dbReference type="Proteomes" id="UP000828390">
    <property type="component" value="Unassembled WGS sequence"/>
</dbReference>
<name>A0A9D4QV39_DREPO</name>
<dbReference type="EMBL" id="JAIWYP010000004">
    <property type="protein sequence ID" value="KAH3843315.1"/>
    <property type="molecule type" value="Genomic_DNA"/>
</dbReference>
<reference evidence="1" key="2">
    <citation type="submission" date="2020-11" db="EMBL/GenBank/DDBJ databases">
        <authorList>
            <person name="McCartney M.A."/>
            <person name="Auch B."/>
            <person name="Kono T."/>
            <person name="Mallez S."/>
            <person name="Becker A."/>
            <person name="Gohl D.M."/>
            <person name="Silverstein K.A.T."/>
            <person name="Koren S."/>
            <person name="Bechman K.B."/>
            <person name="Herman A."/>
            <person name="Abrahante J.E."/>
            <person name="Garbe J."/>
        </authorList>
    </citation>
    <scope>NUCLEOTIDE SEQUENCE</scope>
    <source>
        <strain evidence="1">Duluth1</strain>
        <tissue evidence="1">Whole animal</tissue>
    </source>
</reference>
<organism evidence="1 2">
    <name type="scientific">Dreissena polymorpha</name>
    <name type="common">Zebra mussel</name>
    <name type="synonym">Mytilus polymorpha</name>
    <dbReference type="NCBI Taxonomy" id="45954"/>
    <lineage>
        <taxon>Eukaryota</taxon>
        <taxon>Metazoa</taxon>
        <taxon>Spiralia</taxon>
        <taxon>Lophotrochozoa</taxon>
        <taxon>Mollusca</taxon>
        <taxon>Bivalvia</taxon>
        <taxon>Autobranchia</taxon>
        <taxon>Heteroconchia</taxon>
        <taxon>Euheterodonta</taxon>
        <taxon>Imparidentia</taxon>
        <taxon>Neoheterodontei</taxon>
        <taxon>Myida</taxon>
        <taxon>Dreissenoidea</taxon>
        <taxon>Dreissenidae</taxon>
        <taxon>Dreissena</taxon>
    </lineage>
</organism>
<evidence type="ECO:0000313" key="1">
    <source>
        <dbReference type="EMBL" id="KAH3843315.1"/>
    </source>
</evidence>